<organism evidence="1 2">
    <name type="scientific">Aspergillus leporis</name>
    <dbReference type="NCBI Taxonomy" id="41062"/>
    <lineage>
        <taxon>Eukaryota</taxon>
        <taxon>Fungi</taxon>
        <taxon>Dikarya</taxon>
        <taxon>Ascomycota</taxon>
        <taxon>Pezizomycotina</taxon>
        <taxon>Eurotiomycetes</taxon>
        <taxon>Eurotiomycetidae</taxon>
        <taxon>Eurotiales</taxon>
        <taxon>Aspergillaceae</taxon>
        <taxon>Aspergillus</taxon>
        <taxon>Aspergillus subgen. Circumdati</taxon>
    </lineage>
</organism>
<evidence type="ECO:0000313" key="2">
    <source>
        <dbReference type="Proteomes" id="UP000326565"/>
    </source>
</evidence>
<dbReference type="AlphaFoldDB" id="A0A5N5XE99"/>
<reference evidence="1 2" key="1">
    <citation type="submission" date="2019-04" db="EMBL/GenBank/DDBJ databases">
        <title>Friends and foes A comparative genomics study of 23 Aspergillus species from section Flavi.</title>
        <authorList>
            <consortium name="DOE Joint Genome Institute"/>
            <person name="Kjaerbolling I."/>
            <person name="Vesth T."/>
            <person name="Frisvad J.C."/>
            <person name="Nybo J.L."/>
            <person name="Theobald S."/>
            <person name="Kildgaard S."/>
            <person name="Isbrandt T."/>
            <person name="Kuo A."/>
            <person name="Sato A."/>
            <person name="Lyhne E.K."/>
            <person name="Kogle M.E."/>
            <person name="Wiebenga A."/>
            <person name="Kun R.S."/>
            <person name="Lubbers R.J."/>
            <person name="Makela M.R."/>
            <person name="Barry K."/>
            <person name="Chovatia M."/>
            <person name="Clum A."/>
            <person name="Daum C."/>
            <person name="Haridas S."/>
            <person name="He G."/>
            <person name="LaButti K."/>
            <person name="Lipzen A."/>
            <person name="Mondo S."/>
            <person name="Riley R."/>
            <person name="Salamov A."/>
            <person name="Simmons B.A."/>
            <person name="Magnuson J.K."/>
            <person name="Henrissat B."/>
            <person name="Mortensen U.H."/>
            <person name="Larsen T.O."/>
            <person name="Devries R.P."/>
            <person name="Grigoriev I.V."/>
            <person name="Machida M."/>
            <person name="Baker S.E."/>
            <person name="Andersen M.R."/>
        </authorList>
    </citation>
    <scope>NUCLEOTIDE SEQUENCE [LARGE SCALE GENOMIC DNA]</scope>
    <source>
        <strain evidence="1 2">CBS 151.66</strain>
    </source>
</reference>
<dbReference type="Proteomes" id="UP000326565">
    <property type="component" value="Unassembled WGS sequence"/>
</dbReference>
<accession>A0A5N5XE99</accession>
<gene>
    <name evidence="1" type="ORF">BDV29DRAFT_166422</name>
</gene>
<keyword evidence="2" id="KW-1185">Reference proteome</keyword>
<name>A0A5N5XE99_9EURO</name>
<proteinExistence type="predicted"/>
<sequence length="66" mass="7524">MGMGMGMGMGMSGKSREIWDLSPMSLIATWGLYWAVLSLLLFSLDGPAWVRLISYFGRLVWNECWF</sequence>
<dbReference type="EMBL" id="ML732158">
    <property type="protein sequence ID" value="KAB8078465.1"/>
    <property type="molecule type" value="Genomic_DNA"/>
</dbReference>
<evidence type="ECO:0000313" key="1">
    <source>
        <dbReference type="EMBL" id="KAB8078465.1"/>
    </source>
</evidence>
<protein>
    <submittedName>
        <fullName evidence="1">Uncharacterized protein</fullName>
    </submittedName>
</protein>